<gene>
    <name evidence="3" type="ORF">ASIM_LOCUS19111</name>
</gene>
<reference evidence="3 4" key="2">
    <citation type="submission" date="2018-11" db="EMBL/GenBank/DDBJ databases">
        <authorList>
            <consortium name="Pathogen Informatics"/>
        </authorList>
    </citation>
    <scope>NUCLEOTIDE SEQUENCE [LARGE SCALE GENOMIC DNA]</scope>
</reference>
<keyword evidence="2" id="KW-0812">Transmembrane</keyword>
<keyword evidence="2" id="KW-0472">Membrane</keyword>
<accession>A0A0M3KFG3</accession>
<evidence type="ECO:0000313" key="5">
    <source>
        <dbReference type="WBParaSite" id="ASIM_0001972301-mRNA-1"/>
    </source>
</evidence>
<dbReference type="EMBL" id="UYRR01036646">
    <property type="protein sequence ID" value="VDK67610.1"/>
    <property type="molecule type" value="Genomic_DNA"/>
</dbReference>
<feature type="region of interest" description="Disordered" evidence="1">
    <location>
        <begin position="1"/>
        <end position="27"/>
    </location>
</feature>
<name>A0A0M3KFG3_ANISI</name>
<evidence type="ECO:0000313" key="4">
    <source>
        <dbReference type="Proteomes" id="UP000267096"/>
    </source>
</evidence>
<dbReference type="AlphaFoldDB" id="A0A0M3KFG3"/>
<keyword evidence="4" id="KW-1185">Reference proteome</keyword>
<evidence type="ECO:0000256" key="1">
    <source>
        <dbReference type="SAM" id="MobiDB-lite"/>
    </source>
</evidence>
<evidence type="ECO:0000256" key="2">
    <source>
        <dbReference type="SAM" id="Phobius"/>
    </source>
</evidence>
<dbReference type="Proteomes" id="UP000267096">
    <property type="component" value="Unassembled WGS sequence"/>
</dbReference>
<protein>
    <submittedName>
        <fullName evidence="5">Ovule protein</fullName>
    </submittedName>
</protein>
<proteinExistence type="predicted"/>
<reference evidence="5" key="1">
    <citation type="submission" date="2017-02" db="UniProtKB">
        <authorList>
            <consortium name="WormBaseParasite"/>
        </authorList>
    </citation>
    <scope>IDENTIFICATION</scope>
</reference>
<organism evidence="5">
    <name type="scientific">Anisakis simplex</name>
    <name type="common">Herring worm</name>
    <dbReference type="NCBI Taxonomy" id="6269"/>
    <lineage>
        <taxon>Eukaryota</taxon>
        <taxon>Metazoa</taxon>
        <taxon>Ecdysozoa</taxon>
        <taxon>Nematoda</taxon>
        <taxon>Chromadorea</taxon>
        <taxon>Rhabditida</taxon>
        <taxon>Spirurina</taxon>
        <taxon>Ascaridomorpha</taxon>
        <taxon>Ascaridoidea</taxon>
        <taxon>Anisakidae</taxon>
        <taxon>Anisakis</taxon>
        <taxon>Anisakis simplex complex</taxon>
    </lineage>
</organism>
<keyword evidence="2" id="KW-1133">Transmembrane helix</keyword>
<dbReference type="WBParaSite" id="ASIM_0001972301-mRNA-1">
    <property type="protein sequence ID" value="ASIM_0001972301-mRNA-1"/>
    <property type="gene ID" value="ASIM_0001972301"/>
</dbReference>
<evidence type="ECO:0000313" key="3">
    <source>
        <dbReference type="EMBL" id="VDK67610.1"/>
    </source>
</evidence>
<sequence length="61" mass="6528">MGNAATTQSSSGRRQHFATSSSINHSSANAYGGKLLVLFEYFTIHLAAVSYFVSFSISVIP</sequence>
<feature type="transmembrane region" description="Helical" evidence="2">
    <location>
        <begin position="41"/>
        <end position="60"/>
    </location>
</feature>